<proteinExistence type="predicted"/>
<evidence type="ECO:0000313" key="2">
    <source>
        <dbReference type="Proteomes" id="UP000199356"/>
    </source>
</evidence>
<organism evidence="1 2">
    <name type="scientific">Tranquillimonas alkanivorans</name>
    <dbReference type="NCBI Taxonomy" id="441119"/>
    <lineage>
        <taxon>Bacteria</taxon>
        <taxon>Pseudomonadati</taxon>
        <taxon>Pseudomonadota</taxon>
        <taxon>Alphaproteobacteria</taxon>
        <taxon>Rhodobacterales</taxon>
        <taxon>Roseobacteraceae</taxon>
        <taxon>Tranquillimonas</taxon>
    </lineage>
</organism>
<accession>A0A1I5NG08</accession>
<keyword evidence="2" id="KW-1185">Reference proteome</keyword>
<dbReference type="EMBL" id="FOXA01000003">
    <property type="protein sequence ID" value="SFP20620.1"/>
    <property type="molecule type" value="Genomic_DNA"/>
</dbReference>
<dbReference type="OrthoDB" id="9800940at2"/>
<dbReference type="PANTHER" id="PTHR46018">
    <property type="entry name" value="ZINC PHOSPHODIESTERASE ELAC PROTEIN 1"/>
    <property type="match status" value="1"/>
</dbReference>
<protein>
    <submittedName>
        <fullName evidence="1">Ribonuclease Z</fullName>
    </submittedName>
</protein>
<reference evidence="1 2" key="1">
    <citation type="submission" date="2016-10" db="EMBL/GenBank/DDBJ databases">
        <authorList>
            <person name="de Groot N.N."/>
        </authorList>
    </citation>
    <scope>NUCLEOTIDE SEQUENCE [LARGE SCALE GENOMIC DNA]</scope>
    <source>
        <strain evidence="1 2">DSM 19547</strain>
    </source>
</reference>
<evidence type="ECO:0000313" key="1">
    <source>
        <dbReference type="EMBL" id="SFP20620.1"/>
    </source>
</evidence>
<dbReference type="PANTHER" id="PTHR46018:SF7">
    <property type="entry name" value="RIBONUCLEASE Z"/>
    <property type="match status" value="1"/>
</dbReference>
<dbReference type="SUPFAM" id="SSF56281">
    <property type="entry name" value="Metallo-hydrolase/oxidoreductase"/>
    <property type="match status" value="1"/>
</dbReference>
<gene>
    <name evidence="1" type="ORF">SAMN04488047_103271</name>
</gene>
<dbReference type="AlphaFoldDB" id="A0A1I5NG08"/>
<name>A0A1I5NG08_9RHOB</name>
<sequence length="337" mass="36563">MSHLVQPRLVNDPFGDPGLYLDVRFARRALLFDLGDLAPMAGRELMRVSHVFVSHAHLDHMAGFDRLLRTCLHRTAPLSLTGPPEFVDRIAHRLGGVTWNLLGPSSVDFRLHVFEFDGTRVTRAAEFRAREAFARRDVASPPFDAGVAHEEAGFLIASAALDHGTPSLAFALRERVRVNVRRMALDARGLPVGPWLNDAKAAVRQGRPDGERIAVPGVGEVTLGELREEVLREAPGQAVAYVTDAANTPGNRARIRAVANGVDLLYIEAPFLAADIEAATATRHLTAQAAGKIAREAGARQAVPFHFSGRAAERREDLVREFQAAFGGEDEAGRSGA</sequence>
<dbReference type="NCBIfam" id="NF002558">
    <property type="entry name" value="PRK02126.1"/>
    <property type="match status" value="1"/>
</dbReference>
<dbReference type="RefSeq" id="WP_093419415.1">
    <property type="nucleotide sequence ID" value="NZ_FOXA01000003.1"/>
</dbReference>
<dbReference type="InterPro" id="IPR036866">
    <property type="entry name" value="RibonucZ/Hydroxyglut_hydro"/>
</dbReference>
<dbReference type="STRING" id="441119.SAMN04488047_103271"/>
<dbReference type="Proteomes" id="UP000199356">
    <property type="component" value="Unassembled WGS sequence"/>
</dbReference>
<dbReference type="GO" id="GO:0042781">
    <property type="term" value="F:3'-tRNA processing endoribonuclease activity"/>
    <property type="evidence" value="ECO:0007669"/>
    <property type="project" value="TreeGrafter"/>
</dbReference>
<dbReference type="Gene3D" id="3.60.15.10">
    <property type="entry name" value="Ribonuclease Z/Hydroxyacylglutathione hydrolase-like"/>
    <property type="match status" value="1"/>
</dbReference>